<evidence type="ECO:0000313" key="1">
    <source>
        <dbReference type="EMBL" id="KHG15462.1"/>
    </source>
</evidence>
<name>A0A0B0NS22_GOSAR</name>
<dbReference type="Proteomes" id="UP000032142">
    <property type="component" value="Unassembled WGS sequence"/>
</dbReference>
<accession>A0A0B0NS22</accession>
<organism evidence="1 2">
    <name type="scientific">Gossypium arboreum</name>
    <name type="common">Tree cotton</name>
    <name type="synonym">Gossypium nanking</name>
    <dbReference type="NCBI Taxonomy" id="29729"/>
    <lineage>
        <taxon>Eukaryota</taxon>
        <taxon>Viridiplantae</taxon>
        <taxon>Streptophyta</taxon>
        <taxon>Embryophyta</taxon>
        <taxon>Tracheophyta</taxon>
        <taxon>Spermatophyta</taxon>
        <taxon>Magnoliopsida</taxon>
        <taxon>eudicotyledons</taxon>
        <taxon>Gunneridae</taxon>
        <taxon>Pentapetalae</taxon>
        <taxon>rosids</taxon>
        <taxon>malvids</taxon>
        <taxon>Malvales</taxon>
        <taxon>Malvaceae</taxon>
        <taxon>Malvoideae</taxon>
        <taxon>Gossypium</taxon>
    </lineage>
</organism>
<reference evidence="2" key="1">
    <citation type="submission" date="2014-09" db="EMBL/GenBank/DDBJ databases">
        <authorList>
            <person name="Mudge J."/>
            <person name="Ramaraj T."/>
            <person name="Lindquist I.E."/>
            <person name="Bharti A.K."/>
            <person name="Sundararajan A."/>
            <person name="Cameron C.T."/>
            <person name="Woodward J.E."/>
            <person name="May G.D."/>
            <person name="Brubaker C."/>
            <person name="Broadhvest J."/>
            <person name="Wilkins T.A."/>
        </authorList>
    </citation>
    <scope>NUCLEOTIDE SEQUENCE</scope>
    <source>
        <strain evidence="2">cv. AKA8401</strain>
    </source>
</reference>
<dbReference type="AlphaFoldDB" id="A0A0B0NS22"/>
<dbReference type="EMBL" id="KN403824">
    <property type="protein sequence ID" value="KHG15462.1"/>
    <property type="molecule type" value="Genomic_DNA"/>
</dbReference>
<evidence type="ECO:0000313" key="2">
    <source>
        <dbReference type="Proteomes" id="UP000032142"/>
    </source>
</evidence>
<protein>
    <submittedName>
        <fullName evidence="1">Uncharacterized protein</fullName>
    </submittedName>
</protein>
<sequence>MFPRGQCSDIAMEQIENFEYYFHVSTMEQILATGLISLRSYLHVSTIEQIENDESYLHILAMEQILAIGLISLRYQENRLKI</sequence>
<gene>
    <name evidence="1" type="ORF">F383_20243</name>
</gene>
<proteinExistence type="predicted"/>
<keyword evidence="2" id="KW-1185">Reference proteome</keyword>